<evidence type="ECO:0000256" key="4">
    <source>
        <dbReference type="ARBA" id="ARBA00022989"/>
    </source>
</evidence>
<dbReference type="InterPro" id="IPR019334">
    <property type="entry name" value="TMEM170A/B/YPR153W-like"/>
</dbReference>
<evidence type="ECO:0000313" key="7">
    <source>
        <dbReference type="EMBL" id="KAF7770667.1"/>
    </source>
</evidence>
<dbReference type="AlphaFoldDB" id="A0A8H7C8T5"/>
<keyword evidence="4 6" id="KW-1133">Transmembrane helix</keyword>
<dbReference type="GO" id="GO:0016020">
    <property type="term" value="C:membrane"/>
    <property type="evidence" value="ECO:0007669"/>
    <property type="project" value="UniProtKB-SubCell"/>
</dbReference>
<dbReference type="PANTHER" id="PTHR22779">
    <property type="entry name" value="SD17342P"/>
    <property type="match status" value="1"/>
</dbReference>
<organism evidence="7 8">
    <name type="scientific">Agaricus bisporus var. burnettii</name>
    <dbReference type="NCBI Taxonomy" id="192524"/>
    <lineage>
        <taxon>Eukaryota</taxon>
        <taxon>Fungi</taxon>
        <taxon>Dikarya</taxon>
        <taxon>Basidiomycota</taxon>
        <taxon>Agaricomycotina</taxon>
        <taxon>Agaricomycetes</taxon>
        <taxon>Agaricomycetidae</taxon>
        <taxon>Agaricales</taxon>
        <taxon>Agaricineae</taxon>
        <taxon>Agaricaceae</taxon>
        <taxon>Agaricus</taxon>
    </lineage>
</organism>
<keyword evidence="3 6" id="KW-0812">Transmembrane</keyword>
<feature type="transmembrane region" description="Helical" evidence="6">
    <location>
        <begin position="141"/>
        <end position="169"/>
    </location>
</feature>
<sequence length="207" mass="23832">MSSTTPSWPSLYNPSIEILHIEHREPVQPGGAYIYRANDVFLFTFYWTLIFYTLIFFFCGSYAFFNYTYRPRPFNPHFSSDLDEGELIDHEHQPSSSTQSYAYVPLRFLHSPRPRNTSRNTPITLVPRAQKKNERRSRITFALLVLFTFLFFGLAGAVINSAVLGFVVLGLYRAGDFNMSTWIPFLLAVLQVSVGLLSIWPSKIEII</sequence>
<keyword evidence="5 6" id="KW-0472">Membrane</keyword>
<evidence type="ECO:0000256" key="6">
    <source>
        <dbReference type="SAM" id="Phobius"/>
    </source>
</evidence>
<evidence type="ECO:0000256" key="2">
    <source>
        <dbReference type="ARBA" id="ARBA00006325"/>
    </source>
</evidence>
<feature type="transmembrane region" description="Helical" evidence="6">
    <location>
        <begin position="45"/>
        <end position="65"/>
    </location>
</feature>
<proteinExistence type="inferred from homology"/>
<comment type="similarity">
    <text evidence="2">Belongs to the TMEM170 family.</text>
</comment>
<evidence type="ECO:0000256" key="3">
    <source>
        <dbReference type="ARBA" id="ARBA00022692"/>
    </source>
</evidence>
<name>A0A8H7C8T5_AGABI</name>
<comment type="subcellular location">
    <subcellularLocation>
        <location evidence="1">Membrane</location>
        <topology evidence="1">Multi-pass membrane protein</topology>
    </subcellularLocation>
</comment>
<dbReference type="PANTHER" id="PTHR22779:SF6">
    <property type="entry name" value="SD17342P"/>
    <property type="match status" value="1"/>
</dbReference>
<reference evidence="7 8" key="1">
    <citation type="journal article" name="Sci. Rep.">
        <title>Telomere-to-telomere assembled and centromere annotated genomes of the two main subspecies of the button mushroom Agaricus bisporus reveal especially polymorphic chromosome ends.</title>
        <authorList>
            <person name="Sonnenberg A.S.M."/>
            <person name="Sedaghat-Telgerd N."/>
            <person name="Lavrijssen B."/>
            <person name="Ohm R.A."/>
            <person name="Hendrickx P.M."/>
            <person name="Scholtmeijer K."/>
            <person name="Baars J.J.P."/>
            <person name="van Peer A."/>
        </authorList>
    </citation>
    <scope>NUCLEOTIDE SEQUENCE [LARGE SCALE GENOMIC DNA]</scope>
    <source>
        <strain evidence="7 8">H119_p4</strain>
    </source>
</reference>
<comment type="caution">
    <text evidence="7">The sequence shown here is derived from an EMBL/GenBank/DDBJ whole genome shotgun (WGS) entry which is preliminary data.</text>
</comment>
<accession>A0A8H7C8T5</accession>
<dbReference type="Proteomes" id="UP000629468">
    <property type="component" value="Unassembled WGS sequence"/>
</dbReference>
<feature type="transmembrane region" description="Helical" evidence="6">
    <location>
        <begin position="181"/>
        <end position="200"/>
    </location>
</feature>
<evidence type="ECO:0000256" key="5">
    <source>
        <dbReference type="ARBA" id="ARBA00023136"/>
    </source>
</evidence>
<dbReference type="EMBL" id="JABXXO010000009">
    <property type="protein sequence ID" value="KAF7770667.1"/>
    <property type="molecule type" value="Genomic_DNA"/>
</dbReference>
<evidence type="ECO:0000256" key="1">
    <source>
        <dbReference type="ARBA" id="ARBA00004141"/>
    </source>
</evidence>
<evidence type="ECO:0000313" key="8">
    <source>
        <dbReference type="Proteomes" id="UP000629468"/>
    </source>
</evidence>
<protein>
    <submittedName>
        <fullName evidence="7">Uncharacterized protein</fullName>
    </submittedName>
</protein>
<gene>
    <name evidence="7" type="ORF">Agabi119p4_6641</name>
</gene>